<gene>
    <name evidence="2" type="ORF">GCM10010347_05040</name>
</gene>
<protein>
    <submittedName>
        <fullName evidence="2">Uncharacterized protein</fullName>
    </submittedName>
</protein>
<feature type="compositionally biased region" description="Basic and acidic residues" evidence="1">
    <location>
        <begin position="21"/>
        <end position="36"/>
    </location>
</feature>
<evidence type="ECO:0000313" key="2">
    <source>
        <dbReference type="EMBL" id="GHB38574.1"/>
    </source>
</evidence>
<organism evidence="2 3">
    <name type="scientific">Streptomyces cirratus</name>
    <dbReference type="NCBI Taxonomy" id="68187"/>
    <lineage>
        <taxon>Bacteria</taxon>
        <taxon>Bacillati</taxon>
        <taxon>Actinomycetota</taxon>
        <taxon>Actinomycetes</taxon>
        <taxon>Kitasatosporales</taxon>
        <taxon>Streptomycetaceae</taxon>
        <taxon>Streptomyces</taxon>
    </lineage>
</organism>
<comment type="caution">
    <text evidence="2">The sequence shown here is derived from an EMBL/GenBank/DDBJ whole genome shotgun (WGS) entry which is preliminary data.</text>
</comment>
<dbReference type="Proteomes" id="UP000642673">
    <property type="component" value="Unassembled WGS sequence"/>
</dbReference>
<dbReference type="EMBL" id="BMVP01000001">
    <property type="protein sequence ID" value="GHB38574.1"/>
    <property type="molecule type" value="Genomic_DNA"/>
</dbReference>
<evidence type="ECO:0000256" key="1">
    <source>
        <dbReference type="SAM" id="MobiDB-lite"/>
    </source>
</evidence>
<accession>A0ABQ3EK98</accession>
<feature type="region of interest" description="Disordered" evidence="1">
    <location>
        <begin position="1"/>
        <end position="49"/>
    </location>
</feature>
<reference evidence="3" key="1">
    <citation type="journal article" date="2019" name="Int. J. Syst. Evol. Microbiol.">
        <title>The Global Catalogue of Microorganisms (GCM) 10K type strain sequencing project: providing services to taxonomists for standard genome sequencing and annotation.</title>
        <authorList>
            <consortium name="The Broad Institute Genomics Platform"/>
            <consortium name="The Broad Institute Genome Sequencing Center for Infectious Disease"/>
            <person name="Wu L."/>
            <person name="Ma J."/>
        </authorList>
    </citation>
    <scope>NUCLEOTIDE SEQUENCE [LARGE SCALE GENOMIC DNA]</scope>
    <source>
        <strain evidence="3">JCM 4738</strain>
    </source>
</reference>
<sequence>MEGAEPLPRWDAQHDGGLSDGEYRRQRPQQEARRPEPSAIAYDPGMSGSTPVLRRVSHASPASRPVDRNLDFAWLPRFMHHLITWGGRYPARDP</sequence>
<proteinExistence type="predicted"/>
<name>A0ABQ3EK98_9ACTN</name>
<keyword evidence="3" id="KW-1185">Reference proteome</keyword>
<evidence type="ECO:0000313" key="3">
    <source>
        <dbReference type="Proteomes" id="UP000642673"/>
    </source>
</evidence>